<evidence type="ECO:0000313" key="2">
    <source>
        <dbReference type="EMBL" id="KAK4291028.1"/>
    </source>
</evidence>
<reference evidence="2" key="1">
    <citation type="submission" date="2023-11" db="EMBL/GenBank/DDBJ databases">
        <title>Genome assemblies of two species of porcelain crab, Petrolisthes cinctipes and Petrolisthes manimaculis (Anomura: Porcellanidae).</title>
        <authorList>
            <person name="Angst P."/>
        </authorList>
    </citation>
    <scope>NUCLEOTIDE SEQUENCE</scope>
    <source>
        <strain evidence="2">PB745_02</strain>
        <tissue evidence="2">Gill</tissue>
    </source>
</reference>
<comment type="caution">
    <text evidence="2">The sequence shown here is derived from an EMBL/GenBank/DDBJ whole genome shotgun (WGS) entry which is preliminary data.</text>
</comment>
<dbReference type="AlphaFoldDB" id="A0AAE1NJE2"/>
<gene>
    <name evidence="2" type="ORF">Pmani_036117</name>
</gene>
<accession>A0AAE1NJE2</accession>
<name>A0AAE1NJE2_9EUCA</name>
<feature type="region of interest" description="Disordered" evidence="1">
    <location>
        <begin position="1"/>
        <end position="79"/>
    </location>
</feature>
<protein>
    <submittedName>
        <fullName evidence="2">Uncharacterized protein</fullName>
    </submittedName>
</protein>
<evidence type="ECO:0000256" key="1">
    <source>
        <dbReference type="SAM" id="MobiDB-lite"/>
    </source>
</evidence>
<evidence type="ECO:0000313" key="3">
    <source>
        <dbReference type="Proteomes" id="UP001292094"/>
    </source>
</evidence>
<keyword evidence="3" id="KW-1185">Reference proteome</keyword>
<dbReference type="EMBL" id="JAWZYT010005299">
    <property type="protein sequence ID" value="KAK4291028.1"/>
    <property type="molecule type" value="Genomic_DNA"/>
</dbReference>
<dbReference type="Proteomes" id="UP001292094">
    <property type="component" value="Unassembled WGS sequence"/>
</dbReference>
<proteinExistence type="predicted"/>
<organism evidence="2 3">
    <name type="scientific">Petrolisthes manimaculis</name>
    <dbReference type="NCBI Taxonomy" id="1843537"/>
    <lineage>
        <taxon>Eukaryota</taxon>
        <taxon>Metazoa</taxon>
        <taxon>Ecdysozoa</taxon>
        <taxon>Arthropoda</taxon>
        <taxon>Crustacea</taxon>
        <taxon>Multicrustacea</taxon>
        <taxon>Malacostraca</taxon>
        <taxon>Eumalacostraca</taxon>
        <taxon>Eucarida</taxon>
        <taxon>Decapoda</taxon>
        <taxon>Pleocyemata</taxon>
        <taxon>Anomura</taxon>
        <taxon>Galatheoidea</taxon>
        <taxon>Porcellanidae</taxon>
        <taxon>Petrolisthes</taxon>
    </lineage>
</organism>
<sequence length="79" mass="9140">MRRKEREGGKERDDEGREMVWKKEKKRGLEGGEVKEEMEAVSREEEKEGGRMKGSKGDDTGRKEGREEGREGGTRTIER</sequence>